<protein>
    <submittedName>
        <fullName evidence="1">Uncharacterized protein</fullName>
    </submittedName>
</protein>
<gene>
    <name evidence="1" type="ORF">RirG_251660</name>
</gene>
<keyword evidence="2" id="KW-1185">Reference proteome</keyword>
<sequence length="59" mass="7002">MKLDNVYISENSKEMLKQFFNIRSIKLLQCNKLTSEVLPDYTEQLEQLKMFGYKSGTKH</sequence>
<dbReference type="OrthoDB" id="2374577at2759"/>
<organism evidence="1 2">
    <name type="scientific">Rhizophagus irregularis (strain DAOM 197198w)</name>
    <name type="common">Glomus intraradices</name>
    <dbReference type="NCBI Taxonomy" id="1432141"/>
    <lineage>
        <taxon>Eukaryota</taxon>
        <taxon>Fungi</taxon>
        <taxon>Fungi incertae sedis</taxon>
        <taxon>Mucoromycota</taxon>
        <taxon>Glomeromycotina</taxon>
        <taxon>Glomeromycetes</taxon>
        <taxon>Glomerales</taxon>
        <taxon>Glomeraceae</taxon>
        <taxon>Rhizophagus</taxon>
    </lineage>
</organism>
<dbReference type="Proteomes" id="UP000022910">
    <property type="component" value="Unassembled WGS sequence"/>
</dbReference>
<accession>A0A015IF56</accession>
<reference evidence="1 2" key="1">
    <citation type="submission" date="2014-02" db="EMBL/GenBank/DDBJ databases">
        <title>Single nucleus genome sequencing reveals high similarity among nuclei of an endomycorrhizal fungus.</title>
        <authorList>
            <person name="Lin K."/>
            <person name="Geurts R."/>
            <person name="Zhang Z."/>
            <person name="Limpens E."/>
            <person name="Saunders D.G."/>
            <person name="Mu D."/>
            <person name="Pang E."/>
            <person name="Cao H."/>
            <person name="Cha H."/>
            <person name="Lin T."/>
            <person name="Zhou Q."/>
            <person name="Shang Y."/>
            <person name="Li Y."/>
            <person name="Ivanov S."/>
            <person name="Sharma T."/>
            <person name="Velzen R.V."/>
            <person name="Ruijter N.D."/>
            <person name="Aanen D.K."/>
            <person name="Win J."/>
            <person name="Kamoun S."/>
            <person name="Bisseling T."/>
            <person name="Huang S."/>
        </authorList>
    </citation>
    <scope>NUCLEOTIDE SEQUENCE [LARGE SCALE GENOMIC DNA]</scope>
    <source>
        <strain evidence="2">DAOM197198w</strain>
    </source>
</reference>
<comment type="caution">
    <text evidence="1">The sequence shown here is derived from an EMBL/GenBank/DDBJ whole genome shotgun (WGS) entry which is preliminary data.</text>
</comment>
<name>A0A015IF56_RHIIW</name>
<dbReference type="HOGENOM" id="CLU_2962096_0_0_1"/>
<evidence type="ECO:0000313" key="1">
    <source>
        <dbReference type="EMBL" id="EXX52615.1"/>
    </source>
</evidence>
<dbReference type="AlphaFoldDB" id="A0A015IF56"/>
<dbReference type="STRING" id="1432141.A0A015IF56"/>
<evidence type="ECO:0000313" key="2">
    <source>
        <dbReference type="Proteomes" id="UP000022910"/>
    </source>
</evidence>
<dbReference type="EMBL" id="JEMT01029266">
    <property type="protein sequence ID" value="EXX52615.1"/>
    <property type="molecule type" value="Genomic_DNA"/>
</dbReference>
<proteinExistence type="predicted"/>